<dbReference type="GO" id="GO:0004252">
    <property type="term" value="F:serine-type endopeptidase activity"/>
    <property type="evidence" value="ECO:0007669"/>
    <property type="project" value="InterPro"/>
</dbReference>
<dbReference type="KEGG" id="vgu:HYG85_02435"/>
<dbReference type="SUPFAM" id="SSF144091">
    <property type="entry name" value="Rhomboid-like"/>
    <property type="match status" value="1"/>
</dbReference>
<keyword evidence="6 8" id="KW-1133">Transmembrane helix</keyword>
<reference evidence="10 11" key="1">
    <citation type="submission" date="2020-07" db="EMBL/GenBank/DDBJ databases">
        <title>Vallitalea guaymasensis genome.</title>
        <authorList>
            <person name="Postec A."/>
        </authorList>
    </citation>
    <scope>NUCLEOTIDE SEQUENCE [LARGE SCALE GENOMIC DNA]</scope>
    <source>
        <strain evidence="10 11">Ra1766G1</strain>
    </source>
</reference>
<dbReference type="RefSeq" id="WP_212692133.1">
    <property type="nucleotide sequence ID" value="NZ_CP058561.1"/>
</dbReference>
<evidence type="ECO:0000256" key="5">
    <source>
        <dbReference type="ARBA" id="ARBA00022801"/>
    </source>
</evidence>
<gene>
    <name evidence="10" type="ORF">HYG85_02435</name>
</gene>
<feature type="transmembrane region" description="Helical" evidence="8">
    <location>
        <begin position="114"/>
        <end position="131"/>
    </location>
</feature>
<feature type="domain" description="Peptidase S54 rhomboid" evidence="9">
    <location>
        <begin position="53"/>
        <end position="184"/>
    </location>
</feature>
<dbReference type="Gene3D" id="1.20.1540.10">
    <property type="entry name" value="Rhomboid-like"/>
    <property type="match status" value="1"/>
</dbReference>
<dbReference type="InterPro" id="IPR022764">
    <property type="entry name" value="Peptidase_S54_rhomboid_dom"/>
</dbReference>
<feature type="transmembrane region" description="Helical" evidence="8">
    <location>
        <begin position="52"/>
        <end position="78"/>
    </location>
</feature>
<dbReference type="AlphaFoldDB" id="A0A8J8SAM6"/>
<keyword evidence="11" id="KW-1185">Reference proteome</keyword>
<dbReference type="PANTHER" id="PTHR43066">
    <property type="entry name" value="RHOMBOID-RELATED PROTEIN"/>
    <property type="match status" value="1"/>
</dbReference>
<evidence type="ECO:0000313" key="11">
    <source>
        <dbReference type="Proteomes" id="UP000677305"/>
    </source>
</evidence>
<evidence type="ECO:0000256" key="3">
    <source>
        <dbReference type="ARBA" id="ARBA00022670"/>
    </source>
</evidence>
<feature type="transmembrane region" description="Helical" evidence="8">
    <location>
        <begin position="138"/>
        <end position="155"/>
    </location>
</feature>
<keyword evidence="3 10" id="KW-0645">Protease</keyword>
<keyword evidence="5" id="KW-0378">Hydrolase</keyword>
<proteinExistence type="inferred from homology"/>
<dbReference type="InterPro" id="IPR035952">
    <property type="entry name" value="Rhomboid-like_sf"/>
</dbReference>
<sequence length="192" mass="21247">MKNILSKIEYNSPVVLTFSLLATAIFFIDQIIPLDIINSLFVYRGGFSLISLVQMILWPLGHASIDHLLGNITLILLIGPMLEEKYSSKTILILIIITTVVIGFFQAIIFSSGILGASGIVFMMIILTSFTNMKDGKVPLTFIFIAILFLAKEIYNGIFVTNNISELGHILGALVGMGYIYIVQKNKKKQSI</sequence>
<comment type="subcellular location">
    <subcellularLocation>
        <location evidence="1">Membrane</location>
        <topology evidence="1">Multi-pass membrane protein</topology>
    </subcellularLocation>
</comment>
<evidence type="ECO:0000259" key="9">
    <source>
        <dbReference type="Pfam" id="PF01694"/>
    </source>
</evidence>
<evidence type="ECO:0000256" key="4">
    <source>
        <dbReference type="ARBA" id="ARBA00022692"/>
    </source>
</evidence>
<evidence type="ECO:0000256" key="7">
    <source>
        <dbReference type="ARBA" id="ARBA00023136"/>
    </source>
</evidence>
<keyword evidence="4 8" id="KW-0812">Transmembrane</keyword>
<dbReference type="GO" id="GO:0006508">
    <property type="term" value="P:proteolysis"/>
    <property type="evidence" value="ECO:0007669"/>
    <property type="project" value="UniProtKB-KW"/>
</dbReference>
<protein>
    <submittedName>
        <fullName evidence="10">Rhomboid family intramembrane serine protease</fullName>
    </submittedName>
</protein>
<dbReference type="PANTHER" id="PTHR43066:SF1">
    <property type="entry name" value="RHOMBOID PROTEIN 2"/>
    <property type="match status" value="1"/>
</dbReference>
<evidence type="ECO:0000256" key="1">
    <source>
        <dbReference type="ARBA" id="ARBA00004141"/>
    </source>
</evidence>
<organism evidence="10 11">
    <name type="scientific">Vallitalea guaymasensis</name>
    <dbReference type="NCBI Taxonomy" id="1185412"/>
    <lineage>
        <taxon>Bacteria</taxon>
        <taxon>Bacillati</taxon>
        <taxon>Bacillota</taxon>
        <taxon>Clostridia</taxon>
        <taxon>Lachnospirales</taxon>
        <taxon>Vallitaleaceae</taxon>
        <taxon>Vallitalea</taxon>
    </lineage>
</organism>
<evidence type="ECO:0000256" key="6">
    <source>
        <dbReference type="ARBA" id="ARBA00022989"/>
    </source>
</evidence>
<feature type="transmembrane region" description="Helical" evidence="8">
    <location>
        <begin position="90"/>
        <end position="108"/>
    </location>
</feature>
<dbReference type="EMBL" id="CP058561">
    <property type="protein sequence ID" value="QUH27832.1"/>
    <property type="molecule type" value="Genomic_DNA"/>
</dbReference>
<dbReference type="Pfam" id="PF01694">
    <property type="entry name" value="Rhomboid"/>
    <property type="match status" value="1"/>
</dbReference>
<dbReference type="GO" id="GO:0016020">
    <property type="term" value="C:membrane"/>
    <property type="evidence" value="ECO:0007669"/>
    <property type="project" value="UniProtKB-SubCell"/>
</dbReference>
<evidence type="ECO:0000313" key="10">
    <source>
        <dbReference type="EMBL" id="QUH27832.1"/>
    </source>
</evidence>
<feature type="transmembrane region" description="Helical" evidence="8">
    <location>
        <begin position="12"/>
        <end position="32"/>
    </location>
</feature>
<feature type="transmembrane region" description="Helical" evidence="8">
    <location>
        <begin position="167"/>
        <end position="183"/>
    </location>
</feature>
<dbReference type="Proteomes" id="UP000677305">
    <property type="component" value="Chromosome"/>
</dbReference>
<evidence type="ECO:0000256" key="8">
    <source>
        <dbReference type="SAM" id="Phobius"/>
    </source>
</evidence>
<evidence type="ECO:0000256" key="2">
    <source>
        <dbReference type="ARBA" id="ARBA00009045"/>
    </source>
</evidence>
<accession>A0A8J8SAM6</accession>
<name>A0A8J8SAM6_9FIRM</name>
<comment type="similarity">
    <text evidence="2">Belongs to the peptidase S54 family.</text>
</comment>
<keyword evidence="7 8" id="KW-0472">Membrane</keyword>